<keyword evidence="2" id="KW-1185">Reference proteome</keyword>
<dbReference type="AlphaFoldDB" id="A0A517VCZ3"/>
<evidence type="ECO:0000313" key="1">
    <source>
        <dbReference type="EMBL" id="QDT90875.1"/>
    </source>
</evidence>
<dbReference type="KEGG" id="gax:Pan161_25290"/>
<accession>A0A517VCZ3</accession>
<name>A0A517VCZ3_9PLAN</name>
<proteinExistence type="predicted"/>
<protein>
    <submittedName>
        <fullName evidence="1">Uncharacterized protein</fullName>
    </submittedName>
</protein>
<reference evidence="1 2" key="1">
    <citation type="submission" date="2019-02" db="EMBL/GenBank/DDBJ databases">
        <title>Deep-cultivation of Planctomycetes and their phenomic and genomic characterization uncovers novel biology.</title>
        <authorList>
            <person name="Wiegand S."/>
            <person name="Jogler M."/>
            <person name="Boedeker C."/>
            <person name="Pinto D."/>
            <person name="Vollmers J."/>
            <person name="Rivas-Marin E."/>
            <person name="Kohn T."/>
            <person name="Peeters S.H."/>
            <person name="Heuer A."/>
            <person name="Rast P."/>
            <person name="Oberbeckmann S."/>
            <person name="Bunk B."/>
            <person name="Jeske O."/>
            <person name="Meyerdierks A."/>
            <person name="Storesund J.E."/>
            <person name="Kallscheuer N."/>
            <person name="Luecker S."/>
            <person name="Lage O.M."/>
            <person name="Pohl T."/>
            <person name="Merkel B.J."/>
            <person name="Hornburger P."/>
            <person name="Mueller R.-W."/>
            <person name="Bruemmer F."/>
            <person name="Labrenz M."/>
            <person name="Spormann A.M."/>
            <person name="Op den Camp H."/>
            <person name="Overmann J."/>
            <person name="Amann R."/>
            <person name="Jetten M.S.M."/>
            <person name="Mascher T."/>
            <person name="Medema M.H."/>
            <person name="Devos D.P."/>
            <person name="Kaster A.-K."/>
            <person name="Ovreas L."/>
            <person name="Rohde M."/>
            <person name="Galperin M.Y."/>
            <person name="Jogler C."/>
        </authorList>
    </citation>
    <scope>NUCLEOTIDE SEQUENCE [LARGE SCALE GENOMIC DNA]</scope>
    <source>
        <strain evidence="1 2">Pan161</strain>
    </source>
</reference>
<sequence length="76" mass="8529">MPCISASRVNAASFSIFKRSMLQDASLPLSDVINDQRWQQVFDEHEINFGNGSPLRSPYKARAVYGSCRHPFAVVL</sequence>
<organism evidence="1 2">
    <name type="scientific">Gimesia algae</name>
    <dbReference type="NCBI Taxonomy" id="2527971"/>
    <lineage>
        <taxon>Bacteria</taxon>
        <taxon>Pseudomonadati</taxon>
        <taxon>Planctomycetota</taxon>
        <taxon>Planctomycetia</taxon>
        <taxon>Planctomycetales</taxon>
        <taxon>Planctomycetaceae</taxon>
        <taxon>Gimesia</taxon>
    </lineage>
</organism>
<dbReference type="RefSeq" id="WP_197995843.1">
    <property type="nucleotide sequence ID" value="NZ_CP036343.1"/>
</dbReference>
<dbReference type="Proteomes" id="UP000316855">
    <property type="component" value="Chromosome"/>
</dbReference>
<evidence type="ECO:0000313" key="2">
    <source>
        <dbReference type="Proteomes" id="UP000316855"/>
    </source>
</evidence>
<gene>
    <name evidence="1" type="ORF">Pan161_25290</name>
</gene>
<dbReference type="EMBL" id="CP036343">
    <property type="protein sequence ID" value="QDT90875.1"/>
    <property type="molecule type" value="Genomic_DNA"/>
</dbReference>